<dbReference type="PRINTS" id="PR00111">
    <property type="entry name" value="ABHYDROLASE"/>
</dbReference>
<dbReference type="AlphaFoldDB" id="A0A7S8CC92"/>
<dbReference type="InterPro" id="IPR000639">
    <property type="entry name" value="Epox_hydrolase-like"/>
</dbReference>
<dbReference type="KEGG" id="mcui:G8O30_10430"/>
<dbReference type="InterPro" id="IPR000073">
    <property type="entry name" value="AB_hydrolase_1"/>
</dbReference>
<sequence>MNHIEIKGISVYYEDYRPEEYEDTVVLLHGFLSSTFSFRRLIPYFQNHYRVIAIDLPPFGKSAKNLSFPYSYKNLGDIVVELLQQLNIQEAHFMGHSMGGQIALNVMNNHSGIAKKGVLLCSSGYLKPAHLLLKGVSRLPYFHHYIKVWLTRSGILRNIENVVHNTAIISDEMILGYVRPFLEEDIFKALSQMIRHREGDLPSTTLQSIQTPILLLWGEQDKVVPLSVGERLVKDLPNANLHVLKNTGHLIPEERPEETFTYVHSYLSSETVVKQEKNIIPFTPTFDTI</sequence>
<dbReference type="PRINTS" id="PR00412">
    <property type="entry name" value="EPOXHYDRLASE"/>
</dbReference>
<dbReference type="Gene3D" id="3.40.50.1820">
    <property type="entry name" value="alpha/beta hydrolase"/>
    <property type="match status" value="1"/>
</dbReference>
<dbReference type="PANTHER" id="PTHR46438:SF11">
    <property type="entry name" value="LIPASE-RELATED"/>
    <property type="match status" value="1"/>
</dbReference>
<dbReference type="RefSeq" id="WP_239672006.1">
    <property type="nucleotide sequence ID" value="NZ_CP049742.1"/>
</dbReference>
<dbReference type="Proteomes" id="UP000593626">
    <property type="component" value="Chromosome"/>
</dbReference>
<dbReference type="PANTHER" id="PTHR46438">
    <property type="entry name" value="ALPHA/BETA-HYDROLASES SUPERFAMILY PROTEIN"/>
    <property type="match status" value="1"/>
</dbReference>
<keyword evidence="3" id="KW-1185">Reference proteome</keyword>
<evidence type="ECO:0000313" key="2">
    <source>
        <dbReference type="EMBL" id="QPC47335.1"/>
    </source>
</evidence>
<dbReference type="EMBL" id="CP049742">
    <property type="protein sequence ID" value="QPC47335.1"/>
    <property type="molecule type" value="Genomic_DNA"/>
</dbReference>
<name>A0A7S8CC92_9BACI</name>
<organism evidence="2 3">
    <name type="scientific">Mangrovibacillus cuniculi</name>
    <dbReference type="NCBI Taxonomy" id="2593652"/>
    <lineage>
        <taxon>Bacteria</taxon>
        <taxon>Bacillati</taxon>
        <taxon>Bacillota</taxon>
        <taxon>Bacilli</taxon>
        <taxon>Bacillales</taxon>
        <taxon>Bacillaceae</taxon>
        <taxon>Mangrovibacillus</taxon>
    </lineage>
</organism>
<keyword evidence="2" id="KW-0378">Hydrolase</keyword>
<dbReference type="InterPro" id="IPR029058">
    <property type="entry name" value="AB_hydrolase_fold"/>
</dbReference>
<gene>
    <name evidence="2" type="ORF">G8O30_10430</name>
</gene>
<dbReference type="SUPFAM" id="SSF53474">
    <property type="entry name" value="alpha/beta-Hydrolases"/>
    <property type="match status" value="1"/>
</dbReference>
<evidence type="ECO:0000313" key="3">
    <source>
        <dbReference type="Proteomes" id="UP000593626"/>
    </source>
</evidence>
<accession>A0A7S8CC92</accession>
<protein>
    <submittedName>
        <fullName evidence="2">Alpha/beta hydrolase</fullName>
    </submittedName>
</protein>
<dbReference type="Pfam" id="PF12697">
    <property type="entry name" value="Abhydrolase_6"/>
    <property type="match status" value="1"/>
</dbReference>
<feature type="domain" description="AB hydrolase-1" evidence="1">
    <location>
        <begin position="25"/>
        <end position="259"/>
    </location>
</feature>
<evidence type="ECO:0000259" key="1">
    <source>
        <dbReference type="Pfam" id="PF12697"/>
    </source>
</evidence>
<reference evidence="2 3" key="1">
    <citation type="submission" date="2019-07" db="EMBL/GenBank/DDBJ databases">
        <title>Genome sequence of 2 isolates from Red Sea Mangroves.</title>
        <authorList>
            <person name="Sefrji F."/>
            <person name="Michoud G."/>
            <person name="Merlino G."/>
            <person name="Daffonchio D."/>
        </authorList>
    </citation>
    <scope>NUCLEOTIDE SEQUENCE [LARGE SCALE GENOMIC DNA]</scope>
    <source>
        <strain evidence="2 3">R1DC41</strain>
    </source>
</reference>
<dbReference type="GO" id="GO:0016787">
    <property type="term" value="F:hydrolase activity"/>
    <property type="evidence" value="ECO:0007669"/>
    <property type="project" value="UniProtKB-KW"/>
</dbReference>
<proteinExistence type="predicted"/>